<protein>
    <submittedName>
        <fullName evidence="1">Inorganic diphosphatase</fullName>
        <ecNumber evidence="1">3.6.1.1</ecNumber>
    </submittedName>
</protein>
<reference evidence="2" key="1">
    <citation type="journal article" date="2018" name="Gigascience">
        <title>Genome assembly of the Pink Ipe (Handroanthus impetiginosus, Bignoniaceae), a highly valued, ecologically keystone Neotropical timber forest tree.</title>
        <authorList>
            <person name="Silva-Junior O.B."/>
            <person name="Grattapaglia D."/>
            <person name="Novaes E."/>
            <person name="Collevatti R.G."/>
        </authorList>
    </citation>
    <scope>NUCLEOTIDE SEQUENCE [LARGE SCALE GENOMIC DNA]</scope>
    <source>
        <strain evidence="2">cv. UFG-1</strain>
    </source>
</reference>
<name>A0A2G9GH27_9LAMI</name>
<gene>
    <name evidence="1" type="ORF">CDL12_22965</name>
</gene>
<dbReference type="AlphaFoldDB" id="A0A2G9GH27"/>
<dbReference type="PANTHER" id="PTHR20889:SF12">
    <property type="entry name" value="LP01149P"/>
    <property type="match status" value="1"/>
</dbReference>
<dbReference type="Proteomes" id="UP000231279">
    <property type="component" value="Unassembled WGS sequence"/>
</dbReference>
<dbReference type="Pfam" id="PF06888">
    <property type="entry name" value="Put_Phosphatase"/>
    <property type="match status" value="1"/>
</dbReference>
<evidence type="ECO:0000313" key="1">
    <source>
        <dbReference type="EMBL" id="PIN04502.1"/>
    </source>
</evidence>
<sequence length="81" mass="9247">MAEIMIVFDFDKTIIEVDSDNWVVDELQATDLFNQLLPTMPWNSVMGMIIERIQASFSKEGNKRMIYLGDGIGDFCPSLKL</sequence>
<dbReference type="InterPro" id="IPR016965">
    <property type="entry name" value="Pase_PHOSPHO-typ"/>
</dbReference>
<evidence type="ECO:0000313" key="2">
    <source>
        <dbReference type="Proteomes" id="UP000231279"/>
    </source>
</evidence>
<accession>A0A2G9GH27</accession>
<dbReference type="PANTHER" id="PTHR20889">
    <property type="entry name" value="PHOSPHATASE, ORPHAN 1, 2"/>
    <property type="match status" value="1"/>
</dbReference>
<dbReference type="GO" id="GO:0004427">
    <property type="term" value="F:inorganic diphosphate phosphatase activity"/>
    <property type="evidence" value="ECO:0007669"/>
    <property type="project" value="UniProtKB-EC"/>
</dbReference>
<proteinExistence type="predicted"/>
<keyword evidence="2" id="KW-1185">Reference proteome</keyword>
<dbReference type="EMBL" id="NKXS01005122">
    <property type="protein sequence ID" value="PIN04502.1"/>
    <property type="molecule type" value="Genomic_DNA"/>
</dbReference>
<dbReference type="OrthoDB" id="10267182at2759"/>
<dbReference type="STRING" id="429701.A0A2G9GH27"/>
<keyword evidence="1" id="KW-0378">Hydrolase</keyword>
<dbReference type="EC" id="3.6.1.1" evidence="1"/>
<dbReference type="GO" id="GO:0016791">
    <property type="term" value="F:phosphatase activity"/>
    <property type="evidence" value="ECO:0007669"/>
    <property type="project" value="InterPro"/>
</dbReference>
<comment type="caution">
    <text evidence="1">The sequence shown here is derived from an EMBL/GenBank/DDBJ whole genome shotgun (WGS) entry which is preliminary data.</text>
</comment>
<organism evidence="1 2">
    <name type="scientific">Handroanthus impetiginosus</name>
    <dbReference type="NCBI Taxonomy" id="429701"/>
    <lineage>
        <taxon>Eukaryota</taxon>
        <taxon>Viridiplantae</taxon>
        <taxon>Streptophyta</taxon>
        <taxon>Embryophyta</taxon>
        <taxon>Tracheophyta</taxon>
        <taxon>Spermatophyta</taxon>
        <taxon>Magnoliopsida</taxon>
        <taxon>eudicotyledons</taxon>
        <taxon>Gunneridae</taxon>
        <taxon>Pentapetalae</taxon>
        <taxon>asterids</taxon>
        <taxon>lamiids</taxon>
        <taxon>Lamiales</taxon>
        <taxon>Bignoniaceae</taxon>
        <taxon>Crescentiina</taxon>
        <taxon>Tabebuia alliance</taxon>
        <taxon>Handroanthus</taxon>
    </lineage>
</organism>